<evidence type="ECO:0000313" key="3">
    <source>
        <dbReference type="Proteomes" id="UP000550707"/>
    </source>
</evidence>
<dbReference type="Proteomes" id="UP000550707">
    <property type="component" value="Unassembled WGS sequence"/>
</dbReference>
<dbReference type="EMBL" id="JACASF010000019">
    <property type="protein sequence ID" value="KAF6416208.1"/>
    <property type="molecule type" value="Genomic_DNA"/>
</dbReference>
<accession>A0A7J8CZ90</accession>
<dbReference type="AlphaFoldDB" id="A0A7J8CZ90"/>
<name>A0A7J8CZ90_MOLMO</name>
<dbReference type="InParanoid" id="A0A7J8CZ90"/>
<feature type="region of interest" description="Disordered" evidence="1">
    <location>
        <begin position="59"/>
        <end position="134"/>
    </location>
</feature>
<reference evidence="2 3" key="1">
    <citation type="journal article" date="2020" name="Nature">
        <title>Six reference-quality genomes reveal evolution of bat adaptations.</title>
        <authorList>
            <person name="Jebb D."/>
            <person name="Huang Z."/>
            <person name="Pippel M."/>
            <person name="Hughes G.M."/>
            <person name="Lavrichenko K."/>
            <person name="Devanna P."/>
            <person name="Winkler S."/>
            <person name="Jermiin L.S."/>
            <person name="Skirmuntt E.C."/>
            <person name="Katzourakis A."/>
            <person name="Burkitt-Gray L."/>
            <person name="Ray D.A."/>
            <person name="Sullivan K.A.M."/>
            <person name="Roscito J.G."/>
            <person name="Kirilenko B.M."/>
            <person name="Davalos L.M."/>
            <person name="Corthals A.P."/>
            <person name="Power M.L."/>
            <person name="Jones G."/>
            <person name="Ransome R.D."/>
            <person name="Dechmann D.K.N."/>
            <person name="Locatelli A.G."/>
            <person name="Puechmaille S.J."/>
            <person name="Fedrigo O."/>
            <person name="Jarvis E.D."/>
            <person name="Hiller M."/>
            <person name="Vernes S.C."/>
            <person name="Myers E.W."/>
            <person name="Teeling E.C."/>
        </authorList>
    </citation>
    <scope>NUCLEOTIDE SEQUENCE [LARGE SCALE GENOMIC DNA]</scope>
    <source>
        <strain evidence="2">MMolMol1</strain>
        <tissue evidence="2">Muscle</tissue>
    </source>
</reference>
<gene>
    <name evidence="2" type="ORF">HJG59_009488</name>
</gene>
<evidence type="ECO:0000256" key="1">
    <source>
        <dbReference type="SAM" id="MobiDB-lite"/>
    </source>
</evidence>
<protein>
    <submittedName>
        <fullName evidence="2">Uncharacterized protein</fullName>
    </submittedName>
</protein>
<evidence type="ECO:0000313" key="2">
    <source>
        <dbReference type="EMBL" id="KAF6416208.1"/>
    </source>
</evidence>
<organism evidence="2 3">
    <name type="scientific">Molossus molossus</name>
    <name type="common">Pallas' mastiff bat</name>
    <name type="synonym">Vespertilio molossus</name>
    <dbReference type="NCBI Taxonomy" id="27622"/>
    <lineage>
        <taxon>Eukaryota</taxon>
        <taxon>Metazoa</taxon>
        <taxon>Chordata</taxon>
        <taxon>Craniata</taxon>
        <taxon>Vertebrata</taxon>
        <taxon>Euteleostomi</taxon>
        <taxon>Mammalia</taxon>
        <taxon>Eutheria</taxon>
        <taxon>Laurasiatheria</taxon>
        <taxon>Chiroptera</taxon>
        <taxon>Yangochiroptera</taxon>
        <taxon>Molossidae</taxon>
        <taxon>Molossus</taxon>
    </lineage>
</organism>
<comment type="caution">
    <text evidence="2">The sequence shown here is derived from an EMBL/GenBank/DDBJ whole genome shotgun (WGS) entry which is preliminary data.</text>
</comment>
<proteinExistence type="predicted"/>
<feature type="compositionally biased region" description="Polar residues" evidence="1">
    <location>
        <begin position="107"/>
        <end position="124"/>
    </location>
</feature>
<feature type="compositionally biased region" description="Pro residues" evidence="1">
    <location>
        <begin position="60"/>
        <end position="72"/>
    </location>
</feature>
<keyword evidence="3" id="KW-1185">Reference proteome</keyword>
<sequence>MIHFSLSFFFFFLKKKSKAVQLRTKTHHVPLIPCSRTAHFLPSSLPFLFLHSSVQVHPEVPVPSPPSPPAHPNFPRARQTNSQPGRLGAADCGDPSSLPWKPPWRKTWTSDQSGPGRQDGTQAASGPGGPHLSKLARLNSAVSALRSTRALVGLESRSWG</sequence>